<evidence type="ECO:0000256" key="10">
    <source>
        <dbReference type="SAM" id="Coils"/>
    </source>
</evidence>
<dbReference type="InterPro" id="IPR010129">
    <property type="entry name" value="T1SS_HlyD"/>
</dbReference>
<dbReference type="GO" id="GO:0009306">
    <property type="term" value="P:protein secretion"/>
    <property type="evidence" value="ECO:0007669"/>
    <property type="project" value="InterPro"/>
</dbReference>
<dbReference type="PANTHER" id="PTHR30386:SF26">
    <property type="entry name" value="TRANSPORT PROTEIN COMB"/>
    <property type="match status" value="1"/>
</dbReference>
<comment type="similarity">
    <text evidence="2 9">Belongs to the membrane fusion protein (MFP) (TC 8.A.1) family.</text>
</comment>
<evidence type="ECO:0000256" key="5">
    <source>
        <dbReference type="ARBA" id="ARBA00022519"/>
    </source>
</evidence>
<dbReference type="InterPro" id="IPR006144">
    <property type="entry name" value="Secretion_HlyD_CS"/>
</dbReference>
<dbReference type="InterPro" id="IPR058982">
    <property type="entry name" value="Beta-barrel_AprE"/>
</dbReference>
<feature type="coiled-coil region" evidence="10">
    <location>
        <begin position="199"/>
        <end position="233"/>
    </location>
</feature>
<gene>
    <name evidence="13" type="ORF">BCF53_12617</name>
</gene>
<dbReference type="PROSITE" id="PS00543">
    <property type="entry name" value="HLYD_FAMILY"/>
    <property type="match status" value="1"/>
</dbReference>
<keyword evidence="14" id="KW-1185">Reference proteome</keyword>
<dbReference type="PRINTS" id="PR01490">
    <property type="entry name" value="RTXTOXIND"/>
</dbReference>
<dbReference type="EMBL" id="SLZR01000026">
    <property type="protein sequence ID" value="TCS36171.1"/>
    <property type="molecule type" value="Genomic_DNA"/>
</dbReference>
<evidence type="ECO:0000256" key="1">
    <source>
        <dbReference type="ARBA" id="ARBA00004377"/>
    </source>
</evidence>
<keyword evidence="6 9" id="KW-0812">Transmembrane</keyword>
<dbReference type="NCBIfam" id="TIGR01843">
    <property type="entry name" value="type_I_hlyD"/>
    <property type="match status" value="1"/>
</dbReference>
<reference evidence="13 14" key="1">
    <citation type="submission" date="2019-03" db="EMBL/GenBank/DDBJ databases">
        <title>Genomic Encyclopedia of Archaeal and Bacterial Type Strains, Phase II (KMG-II): from individual species to whole genera.</title>
        <authorList>
            <person name="Goeker M."/>
        </authorList>
    </citation>
    <scope>NUCLEOTIDE SEQUENCE [LARGE SCALE GENOMIC DNA]</scope>
    <source>
        <strain evidence="13 14">DSM 15388</strain>
    </source>
</reference>
<keyword evidence="8 9" id="KW-0472">Membrane</keyword>
<comment type="caution">
    <text evidence="13">The sequence shown here is derived from an EMBL/GenBank/DDBJ whole genome shotgun (WGS) entry which is preliminary data.</text>
</comment>
<dbReference type="SUPFAM" id="SSF111369">
    <property type="entry name" value="HlyD-like secretion proteins"/>
    <property type="match status" value="1"/>
</dbReference>
<evidence type="ECO:0000256" key="9">
    <source>
        <dbReference type="RuleBase" id="RU365093"/>
    </source>
</evidence>
<evidence type="ECO:0000259" key="11">
    <source>
        <dbReference type="Pfam" id="PF25994"/>
    </source>
</evidence>
<dbReference type="Proteomes" id="UP000295793">
    <property type="component" value="Unassembled WGS sequence"/>
</dbReference>
<feature type="domain" description="AprE-like long alpha-helical hairpin" evidence="11">
    <location>
        <begin position="188"/>
        <end position="335"/>
    </location>
</feature>
<evidence type="ECO:0000256" key="4">
    <source>
        <dbReference type="ARBA" id="ARBA00022475"/>
    </source>
</evidence>
<dbReference type="GO" id="GO:0005886">
    <property type="term" value="C:plasma membrane"/>
    <property type="evidence" value="ECO:0007669"/>
    <property type="project" value="UniProtKB-SubCell"/>
</dbReference>
<evidence type="ECO:0000256" key="6">
    <source>
        <dbReference type="ARBA" id="ARBA00022692"/>
    </source>
</evidence>
<dbReference type="Pfam" id="PF25994">
    <property type="entry name" value="HH_AprE"/>
    <property type="match status" value="1"/>
</dbReference>
<dbReference type="AlphaFoldDB" id="A0A4R3HVD6"/>
<evidence type="ECO:0000313" key="13">
    <source>
        <dbReference type="EMBL" id="TCS36171.1"/>
    </source>
</evidence>
<sequence length="489" mass="54288">MSDHSGKGLKKQADEQLKLESIEAKAMEELKHPSEADLSYVDDLNAALLLKTPRYTQHLLYLIVAFVLSAILWASLAELDEVTTGIGKVIPSKQLQIVQNLEGGIVKEIFVREGEAVEPGQPLLLIDDTRFRSDLRENLQELANLQGSIARHKAALASVKVHSSDQIQDWQQSVQIETAPLPLGDAFKKDFPSVVQREQAALEERLNNLGSQLSIVERQVAQKEQEQNELGSKISYLQASSALAEEELAITIPLAESGVVSRVELIGLEREVNDIKGELASLQLLVPKVDFELQELISKRWELASKFRAETQDQLNELEGQWSQISESEISLQDRVDRTTVQSPVKGTVQKVNITTVGGVIQPGMDIIEIVPVEDKLLVETKILPQDIAFLRPGLEAVVKFTAYDFAIYGGLKGKLEHISADTIQDEEGDSFYLVRILTDQNHLGEGIHQLPIIPGMVAEVDLVTGKKTVLNYLLKPILRAKETALRER</sequence>
<dbReference type="InterPro" id="IPR050739">
    <property type="entry name" value="MFP"/>
</dbReference>
<evidence type="ECO:0000256" key="2">
    <source>
        <dbReference type="ARBA" id="ARBA00009477"/>
    </source>
</evidence>
<feature type="domain" description="AprE-like beta-barrel" evidence="12">
    <location>
        <begin position="377"/>
        <end position="466"/>
    </location>
</feature>
<proteinExistence type="inferred from homology"/>
<dbReference type="Gene3D" id="2.40.50.100">
    <property type="match status" value="1"/>
</dbReference>
<keyword evidence="5 9" id="KW-0997">Cell inner membrane</keyword>
<feature type="transmembrane region" description="Helical" evidence="9">
    <location>
        <begin position="59"/>
        <end position="76"/>
    </location>
</feature>
<comment type="subcellular location">
    <subcellularLocation>
        <location evidence="1 9">Cell inner membrane</location>
        <topology evidence="1 9">Single-pass membrane protein</topology>
    </subcellularLocation>
</comment>
<evidence type="ECO:0000256" key="8">
    <source>
        <dbReference type="ARBA" id="ARBA00023136"/>
    </source>
</evidence>
<dbReference type="InterPro" id="IPR058781">
    <property type="entry name" value="HH_AprE-like"/>
</dbReference>
<dbReference type="Pfam" id="PF26002">
    <property type="entry name" value="Beta-barrel_AprE"/>
    <property type="match status" value="1"/>
</dbReference>
<dbReference type="Gene3D" id="2.40.30.170">
    <property type="match status" value="1"/>
</dbReference>
<keyword evidence="4 9" id="KW-1003">Cell membrane</keyword>
<accession>A0A4R3HVD6</accession>
<evidence type="ECO:0000256" key="3">
    <source>
        <dbReference type="ARBA" id="ARBA00022448"/>
    </source>
</evidence>
<protein>
    <recommendedName>
        <fullName evidence="9">Membrane fusion protein (MFP) family protein</fullName>
    </recommendedName>
</protein>
<organism evidence="13 14">
    <name type="scientific">Reinekea marinisedimentorum</name>
    <dbReference type="NCBI Taxonomy" id="230495"/>
    <lineage>
        <taxon>Bacteria</taxon>
        <taxon>Pseudomonadati</taxon>
        <taxon>Pseudomonadota</taxon>
        <taxon>Gammaproteobacteria</taxon>
        <taxon>Oceanospirillales</taxon>
        <taxon>Saccharospirillaceae</taxon>
        <taxon>Reinekea</taxon>
    </lineage>
</organism>
<dbReference type="RefSeq" id="WP_243645867.1">
    <property type="nucleotide sequence ID" value="NZ_SLZR01000026.1"/>
</dbReference>
<evidence type="ECO:0000256" key="7">
    <source>
        <dbReference type="ARBA" id="ARBA00022989"/>
    </source>
</evidence>
<evidence type="ECO:0000313" key="14">
    <source>
        <dbReference type="Proteomes" id="UP000295793"/>
    </source>
</evidence>
<dbReference type="PANTHER" id="PTHR30386">
    <property type="entry name" value="MEMBRANE FUSION SUBUNIT OF EMRAB-TOLC MULTIDRUG EFFLUX PUMP"/>
    <property type="match status" value="1"/>
</dbReference>
<keyword evidence="7 9" id="KW-1133">Transmembrane helix</keyword>
<evidence type="ECO:0000259" key="12">
    <source>
        <dbReference type="Pfam" id="PF26002"/>
    </source>
</evidence>
<name>A0A4R3HVD6_9GAMM</name>
<keyword evidence="3 9" id="KW-0813">Transport</keyword>
<keyword evidence="10" id="KW-0175">Coiled coil</keyword>